<evidence type="ECO:0000313" key="1">
    <source>
        <dbReference type="EMBL" id="KIM36554.1"/>
    </source>
</evidence>
<keyword evidence="2" id="KW-1185">Reference proteome</keyword>
<accession>A0A0C3BWV2</accession>
<gene>
    <name evidence="1" type="ORF">M413DRAFT_288929</name>
</gene>
<name>A0A0C3BWV2_HEBCY</name>
<sequence>MIFIWPIHYLPHAASSTQLQSEPVGVSIQLYSTIDNSNAFLHSKILRPDISSLSRHSQDNVLYLRRLFDPFNTDLSRLTNSLSKNQVFAHSKLLDLHLALRNTRHLSPSYLFLDHHSHLIL</sequence>
<reference evidence="1 2" key="1">
    <citation type="submission" date="2014-04" db="EMBL/GenBank/DDBJ databases">
        <authorList>
            <consortium name="DOE Joint Genome Institute"/>
            <person name="Kuo A."/>
            <person name="Gay G."/>
            <person name="Dore J."/>
            <person name="Kohler A."/>
            <person name="Nagy L.G."/>
            <person name="Floudas D."/>
            <person name="Copeland A."/>
            <person name="Barry K.W."/>
            <person name="Cichocki N."/>
            <person name="Veneault-Fourrey C."/>
            <person name="LaButti K."/>
            <person name="Lindquist E.A."/>
            <person name="Lipzen A."/>
            <person name="Lundell T."/>
            <person name="Morin E."/>
            <person name="Murat C."/>
            <person name="Sun H."/>
            <person name="Tunlid A."/>
            <person name="Henrissat B."/>
            <person name="Grigoriev I.V."/>
            <person name="Hibbett D.S."/>
            <person name="Martin F."/>
            <person name="Nordberg H.P."/>
            <person name="Cantor M.N."/>
            <person name="Hua S.X."/>
        </authorList>
    </citation>
    <scope>NUCLEOTIDE SEQUENCE [LARGE SCALE GENOMIC DNA]</scope>
    <source>
        <strain evidence="2">h7</strain>
    </source>
</reference>
<dbReference type="Proteomes" id="UP000053424">
    <property type="component" value="Unassembled WGS sequence"/>
</dbReference>
<dbReference type="AlphaFoldDB" id="A0A0C3BWV2"/>
<organism evidence="1 2">
    <name type="scientific">Hebeloma cylindrosporum</name>
    <dbReference type="NCBI Taxonomy" id="76867"/>
    <lineage>
        <taxon>Eukaryota</taxon>
        <taxon>Fungi</taxon>
        <taxon>Dikarya</taxon>
        <taxon>Basidiomycota</taxon>
        <taxon>Agaricomycotina</taxon>
        <taxon>Agaricomycetes</taxon>
        <taxon>Agaricomycetidae</taxon>
        <taxon>Agaricales</taxon>
        <taxon>Agaricineae</taxon>
        <taxon>Hymenogastraceae</taxon>
        <taxon>Hebeloma</taxon>
    </lineage>
</organism>
<dbReference type="EMBL" id="KN831804">
    <property type="protein sequence ID" value="KIM36554.1"/>
    <property type="molecule type" value="Genomic_DNA"/>
</dbReference>
<evidence type="ECO:0000313" key="2">
    <source>
        <dbReference type="Proteomes" id="UP000053424"/>
    </source>
</evidence>
<protein>
    <submittedName>
        <fullName evidence="1">Uncharacterized protein</fullName>
    </submittedName>
</protein>
<reference evidence="2" key="2">
    <citation type="submission" date="2015-01" db="EMBL/GenBank/DDBJ databases">
        <title>Evolutionary Origins and Diversification of the Mycorrhizal Mutualists.</title>
        <authorList>
            <consortium name="DOE Joint Genome Institute"/>
            <consortium name="Mycorrhizal Genomics Consortium"/>
            <person name="Kohler A."/>
            <person name="Kuo A."/>
            <person name="Nagy L.G."/>
            <person name="Floudas D."/>
            <person name="Copeland A."/>
            <person name="Barry K.W."/>
            <person name="Cichocki N."/>
            <person name="Veneault-Fourrey C."/>
            <person name="LaButti K."/>
            <person name="Lindquist E.A."/>
            <person name="Lipzen A."/>
            <person name="Lundell T."/>
            <person name="Morin E."/>
            <person name="Murat C."/>
            <person name="Riley R."/>
            <person name="Ohm R."/>
            <person name="Sun H."/>
            <person name="Tunlid A."/>
            <person name="Henrissat B."/>
            <person name="Grigoriev I.V."/>
            <person name="Hibbett D.S."/>
            <person name="Martin F."/>
        </authorList>
    </citation>
    <scope>NUCLEOTIDE SEQUENCE [LARGE SCALE GENOMIC DNA]</scope>
    <source>
        <strain evidence="2">h7</strain>
    </source>
</reference>
<dbReference type="HOGENOM" id="CLU_2038353_0_0_1"/>
<proteinExistence type="predicted"/>